<accession>A0A7K1GMB8</accession>
<keyword evidence="1" id="KW-0812">Transmembrane</keyword>
<evidence type="ECO:0000256" key="1">
    <source>
        <dbReference type="SAM" id="Phobius"/>
    </source>
</evidence>
<keyword evidence="1" id="KW-0472">Membrane</keyword>
<protein>
    <submittedName>
        <fullName evidence="2">DUF4112 domain-containing protein</fullName>
    </submittedName>
</protein>
<reference evidence="2 3" key="1">
    <citation type="journal article" date="2006" name="Int. J. Syst. Evol. Microbiol.">
        <title>Myroides pelagicus sp. nov., isolated from seawater in Thailand.</title>
        <authorList>
            <person name="Yoon J."/>
            <person name="Maneerat S."/>
            <person name="Kawai F."/>
            <person name="Yokota A."/>
        </authorList>
    </citation>
    <scope>NUCLEOTIDE SEQUENCE [LARGE SCALE GENOMIC DNA]</scope>
    <source>
        <strain evidence="2 3">SM1T</strain>
    </source>
</reference>
<dbReference type="AlphaFoldDB" id="A0A7K1GMB8"/>
<name>A0A7K1GMB8_9FLAO</name>
<organism evidence="2 3">
    <name type="scientific">Myroides pelagicus</name>
    <dbReference type="NCBI Taxonomy" id="270914"/>
    <lineage>
        <taxon>Bacteria</taxon>
        <taxon>Pseudomonadati</taxon>
        <taxon>Bacteroidota</taxon>
        <taxon>Flavobacteriia</taxon>
        <taxon>Flavobacteriales</taxon>
        <taxon>Flavobacteriaceae</taxon>
        <taxon>Myroides</taxon>
    </lineage>
</organism>
<proteinExistence type="predicted"/>
<keyword evidence="1" id="KW-1133">Transmembrane helix</keyword>
<comment type="caution">
    <text evidence="2">The sequence shown here is derived from an EMBL/GenBank/DDBJ whole genome shotgun (WGS) entry which is preliminary data.</text>
</comment>
<dbReference type="RefSeq" id="WP_155035949.1">
    <property type="nucleotide sequence ID" value="NZ_JBHTIG010000053.1"/>
</dbReference>
<feature type="transmembrane region" description="Helical" evidence="1">
    <location>
        <begin position="69"/>
        <end position="92"/>
    </location>
</feature>
<dbReference type="EMBL" id="WMJY01000016">
    <property type="protein sequence ID" value="MTH29961.1"/>
    <property type="molecule type" value="Genomic_DNA"/>
</dbReference>
<dbReference type="PANTHER" id="PTHR35519">
    <property type="entry name" value="MEMBRANE PROTEINS"/>
    <property type="match status" value="1"/>
</dbReference>
<dbReference type="OrthoDB" id="1069997at2"/>
<evidence type="ECO:0000313" key="2">
    <source>
        <dbReference type="EMBL" id="MTH29961.1"/>
    </source>
</evidence>
<gene>
    <name evidence="2" type="ORF">GJV77_08540</name>
</gene>
<dbReference type="InterPro" id="IPR025187">
    <property type="entry name" value="DUF4112"/>
</dbReference>
<feature type="transmembrane region" description="Helical" evidence="1">
    <location>
        <begin position="104"/>
        <end position="130"/>
    </location>
</feature>
<keyword evidence="3" id="KW-1185">Reference proteome</keyword>
<sequence length="192" mass="22016">MESNRRKQAKIDIGLDDSKELKDIAKATQVEIKRQKEKADEKLRIEQSRSYQMLKGIAKTMDRYFLDPIIGFIPGGIGDAISSVVSMPFLYVSLFKVKSIPLTLAVLFNIMTDVFIGLIPFWIGNILDVFNRSYLRNMKLIVGFVEDDKEIIKKVNKQAVYSFLGILLFSVLIYYMIKLAAMIINWFLGLFS</sequence>
<feature type="transmembrane region" description="Helical" evidence="1">
    <location>
        <begin position="159"/>
        <end position="188"/>
    </location>
</feature>
<dbReference type="Pfam" id="PF13430">
    <property type="entry name" value="DUF4112"/>
    <property type="match status" value="1"/>
</dbReference>
<dbReference type="Proteomes" id="UP000488936">
    <property type="component" value="Unassembled WGS sequence"/>
</dbReference>
<evidence type="ECO:0000313" key="3">
    <source>
        <dbReference type="Proteomes" id="UP000488936"/>
    </source>
</evidence>
<dbReference type="PANTHER" id="PTHR35519:SF2">
    <property type="entry name" value="PH DOMAIN PROTEIN"/>
    <property type="match status" value="1"/>
</dbReference>